<feature type="compositionally biased region" description="Polar residues" evidence="1">
    <location>
        <begin position="168"/>
        <end position="183"/>
    </location>
</feature>
<feature type="region of interest" description="Disordered" evidence="1">
    <location>
        <begin position="155"/>
        <end position="183"/>
    </location>
</feature>
<accession>S8ASR4</accession>
<name>S8ASR4_PENO1</name>
<protein>
    <submittedName>
        <fullName evidence="2">Uncharacterized protein</fullName>
    </submittedName>
</protein>
<gene>
    <name evidence="2" type="ORF">PDE_04082</name>
</gene>
<feature type="region of interest" description="Disordered" evidence="1">
    <location>
        <begin position="25"/>
        <end position="72"/>
    </location>
</feature>
<evidence type="ECO:0000313" key="3">
    <source>
        <dbReference type="Proteomes" id="UP000019376"/>
    </source>
</evidence>
<feature type="compositionally biased region" description="Basic and acidic residues" evidence="1">
    <location>
        <begin position="55"/>
        <end position="65"/>
    </location>
</feature>
<evidence type="ECO:0000313" key="2">
    <source>
        <dbReference type="EMBL" id="EPS29133.1"/>
    </source>
</evidence>
<dbReference type="Proteomes" id="UP000019376">
    <property type="component" value="Unassembled WGS sequence"/>
</dbReference>
<dbReference type="EMBL" id="KB644411">
    <property type="protein sequence ID" value="EPS29133.1"/>
    <property type="molecule type" value="Genomic_DNA"/>
</dbReference>
<reference evidence="2 3" key="1">
    <citation type="journal article" date="2013" name="PLoS ONE">
        <title>Genomic and secretomic analyses reveal unique features of the lignocellulolytic enzyme system of Penicillium decumbens.</title>
        <authorList>
            <person name="Liu G."/>
            <person name="Zhang L."/>
            <person name="Wei X."/>
            <person name="Zou G."/>
            <person name="Qin Y."/>
            <person name="Ma L."/>
            <person name="Li J."/>
            <person name="Zheng H."/>
            <person name="Wang S."/>
            <person name="Wang C."/>
            <person name="Xun L."/>
            <person name="Zhao G.-P."/>
            <person name="Zhou Z."/>
            <person name="Qu Y."/>
        </authorList>
    </citation>
    <scope>NUCLEOTIDE SEQUENCE [LARGE SCALE GENOMIC DNA]</scope>
    <source>
        <strain evidence="3">114-2 / CGMCC 5302</strain>
    </source>
</reference>
<sequence>MSSTTWTIQRSSCGSLLYSLRPSMYAPPTRLQNEGTTDATAQHDGSPVRPADIATQRHMDQEEGPPRGQSVWPEQWLKLSGVERDREKERGLIGKLGSPGLWEALDSVKGDSQKRLELSFDRYGKDVEVIQSPLGRRAIGPLKELHADSVHHHWTEQSPMDAPDGGSESMTPGESTDLNSEPLVSSRIRYSSDELHPLRGGWNYRIGPPTVYSIH</sequence>
<dbReference type="AlphaFoldDB" id="S8ASR4"/>
<dbReference type="HOGENOM" id="CLU_1283650_0_0_1"/>
<keyword evidence="3" id="KW-1185">Reference proteome</keyword>
<proteinExistence type="predicted"/>
<organism evidence="2 3">
    <name type="scientific">Penicillium oxalicum (strain 114-2 / CGMCC 5302)</name>
    <name type="common">Penicillium decumbens</name>
    <dbReference type="NCBI Taxonomy" id="933388"/>
    <lineage>
        <taxon>Eukaryota</taxon>
        <taxon>Fungi</taxon>
        <taxon>Dikarya</taxon>
        <taxon>Ascomycota</taxon>
        <taxon>Pezizomycotina</taxon>
        <taxon>Eurotiomycetes</taxon>
        <taxon>Eurotiomycetidae</taxon>
        <taxon>Eurotiales</taxon>
        <taxon>Aspergillaceae</taxon>
        <taxon>Penicillium</taxon>
    </lineage>
</organism>
<feature type="compositionally biased region" description="Polar residues" evidence="1">
    <location>
        <begin position="30"/>
        <end position="40"/>
    </location>
</feature>
<evidence type="ECO:0000256" key="1">
    <source>
        <dbReference type="SAM" id="MobiDB-lite"/>
    </source>
</evidence>